<comment type="caution">
    <text evidence="1">The sequence shown here is derived from an EMBL/GenBank/DDBJ whole genome shotgun (WGS) entry which is preliminary data.</text>
</comment>
<sequence>MRIGFDEEVVPIVLKIFNCENDLKSVLIEVLGGIGEYFGIYSDLSIDLNKVLTGQKPTRDIPSLILEIFLQVAKSVQAKPELIEAMETLQSLTNISKKQTDSNMILDKLRQFIPILADELAIHPNIIARLVGMRYPFKLSDVSSILIEFLAMKAGLSQDIVQAVQVYMFKGEINQLCRWICGQSKIDKTLISSILKSLLNEKTILKGIMKIPVCITQHYDFSTESVSFLQSLMDGKKPNCDKIQLFLPLIKDGCKLFFGKTTNDIVDTFFAIMETPDWLERVFLSLVEHLAVKLGINKLVLITLANALTNGGSPKQIFKNLARIAGVPSSAVDIIFEVMKQQGLKSKTGLSPLLYKTN</sequence>
<organism evidence="1 2">
    <name type="scientific">Mytilus edulis</name>
    <name type="common">Blue mussel</name>
    <dbReference type="NCBI Taxonomy" id="6550"/>
    <lineage>
        <taxon>Eukaryota</taxon>
        <taxon>Metazoa</taxon>
        <taxon>Spiralia</taxon>
        <taxon>Lophotrochozoa</taxon>
        <taxon>Mollusca</taxon>
        <taxon>Bivalvia</taxon>
        <taxon>Autobranchia</taxon>
        <taxon>Pteriomorphia</taxon>
        <taxon>Mytilida</taxon>
        <taxon>Mytiloidea</taxon>
        <taxon>Mytilidae</taxon>
        <taxon>Mytilinae</taxon>
        <taxon>Mytilus</taxon>
    </lineage>
</organism>
<dbReference type="AlphaFoldDB" id="A0A8S3Q0C5"/>
<accession>A0A8S3Q0C5</accession>
<proteinExistence type="predicted"/>
<evidence type="ECO:0000313" key="1">
    <source>
        <dbReference type="EMBL" id="CAG2187520.1"/>
    </source>
</evidence>
<name>A0A8S3Q0C5_MYTED</name>
<dbReference type="Proteomes" id="UP000683360">
    <property type="component" value="Unassembled WGS sequence"/>
</dbReference>
<gene>
    <name evidence="1" type="ORF">MEDL_2981</name>
</gene>
<keyword evidence="2" id="KW-1185">Reference proteome</keyword>
<dbReference type="EMBL" id="CAJPWZ010000171">
    <property type="protein sequence ID" value="CAG2187520.1"/>
    <property type="molecule type" value="Genomic_DNA"/>
</dbReference>
<dbReference type="OrthoDB" id="10492454at2759"/>
<evidence type="ECO:0000313" key="2">
    <source>
        <dbReference type="Proteomes" id="UP000683360"/>
    </source>
</evidence>
<protein>
    <submittedName>
        <fullName evidence="1">Uncharacterized protein</fullName>
    </submittedName>
</protein>
<reference evidence="1" key="1">
    <citation type="submission" date="2021-03" db="EMBL/GenBank/DDBJ databases">
        <authorList>
            <person name="Bekaert M."/>
        </authorList>
    </citation>
    <scope>NUCLEOTIDE SEQUENCE</scope>
</reference>